<organism evidence="1 2">
    <name type="scientific">Paenibacillus medicaginis</name>
    <dbReference type="NCBI Taxonomy" id="1470560"/>
    <lineage>
        <taxon>Bacteria</taxon>
        <taxon>Bacillati</taxon>
        <taxon>Bacillota</taxon>
        <taxon>Bacilli</taxon>
        <taxon>Bacillales</taxon>
        <taxon>Paenibacillaceae</taxon>
        <taxon>Paenibacillus</taxon>
    </lineage>
</organism>
<sequence>MKEEIKVGSEVYAEITNAEGIVQVIHDGAAKIQITKGDTSITDYYMDDLNVIKR</sequence>
<dbReference type="RefSeq" id="WP_375518276.1">
    <property type="nucleotide sequence ID" value="NZ_JBHIRY010000001.1"/>
</dbReference>
<protein>
    <submittedName>
        <fullName evidence="1">Uncharacterized protein</fullName>
    </submittedName>
</protein>
<dbReference type="EMBL" id="JBHIRY010000001">
    <property type="protein sequence ID" value="MFB5759024.1"/>
    <property type="molecule type" value="Genomic_DNA"/>
</dbReference>
<evidence type="ECO:0000313" key="2">
    <source>
        <dbReference type="Proteomes" id="UP001580430"/>
    </source>
</evidence>
<reference evidence="1 2" key="1">
    <citation type="submission" date="2024-09" db="EMBL/GenBank/DDBJ databases">
        <title>Paenibacillus zeirhizospherea sp. nov., isolated from surface of the maize (Zea mays) roots in a horticulture field, Hungary.</title>
        <authorList>
            <person name="Marton D."/>
            <person name="Farkas M."/>
            <person name="Bedics A."/>
            <person name="Toth E."/>
            <person name="Tancsics A."/>
            <person name="Boka K."/>
            <person name="Marati G."/>
            <person name="Kriszt B."/>
            <person name="Cserhati M."/>
        </authorList>
    </citation>
    <scope>NUCLEOTIDE SEQUENCE [LARGE SCALE GENOMIC DNA]</scope>
    <source>
        <strain evidence="1 2">JCM 18446</strain>
    </source>
</reference>
<gene>
    <name evidence="1" type="ORF">ACE5LO_01325</name>
</gene>
<dbReference type="Proteomes" id="UP001580430">
    <property type="component" value="Unassembled WGS sequence"/>
</dbReference>
<accession>A0ABV5BUS2</accession>
<comment type="caution">
    <text evidence="1">The sequence shown here is derived from an EMBL/GenBank/DDBJ whole genome shotgun (WGS) entry which is preliminary data.</text>
</comment>
<name>A0ABV5BUS2_9BACL</name>
<proteinExistence type="predicted"/>
<keyword evidence="2" id="KW-1185">Reference proteome</keyword>
<evidence type="ECO:0000313" key="1">
    <source>
        <dbReference type="EMBL" id="MFB5759024.1"/>
    </source>
</evidence>